<evidence type="ECO:0000313" key="2">
    <source>
        <dbReference type="WBParaSite" id="RSKR_0000314500.1"/>
    </source>
</evidence>
<proteinExistence type="predicted"/>
<dbReference type="Proteomes" id="UP000095286">
    <property type="component" value="Unplaced"/>
</dbReference>
<name>A0AC35TQ83_9BILA</name>
<reference evidence="2" key="1">
    <citation type="submission" date="2016-11" db="UniProtKB">
        <authorList>
            <consortium name="WormBaseParasite"/>
        </authorList>
    </citation>
    <scope>IDENTIFICATION</scope>
    <source>
        <strain evidence="2">KR3021</strain>
    </source>
</reference>
<sequence length="631" mass="69582">MVSVCIKNMVSILALSPATFFLYLVLSTNPVSTQFFLEVIEVNGTNKPEVMVKKCEATGANFGADLFNFNWALPKRGCVMFAEPQDACNGTVRMPDIPIGVNVSLCNDNFFALVPRGNCSFSKKAFNVQESVPTKFKGIVMFNNEGDGNPISMSGRENATFVVIPVIMISNRCMHEISTKYNFMKGHHYVVIKSAPVFYDLIKYLIPFLLCVGLCFVILCISLAIRMCRERRRLSRKRLSKQNLKKIPVKKYVAGSQPDTCAICLDLFVAGERLRVLHCNHWYHCKCIDVWLGKHRKVCPVCKRKVGPSTGESSSDEEERRPEIEAEPTSPVSAIQNSERVALLENMQSMGESSSIQTINNGTDDRIGSQEHLIISNGQATNTITSMRDAEGNRVVTEVDKQEAGHNSKWTSKVGKVFGSIADKIRPNSRRSDGSGNQEPTVSSGEEEEVYEGSQNTITTTINEMEADPAHLHENPLALGRSVSAARLSIASHRSQAPSMPITSVLNSPDYGESSSASPEDLATLISKRTAEGSRKSGNKNDFVTYPVNKQRQAPQESDSFKRKRTSGRQVALKIEEDQGNSKAEDADDEDVLSDSHVASSRKKIFGKQESRESIGEANSGDGEKDVAEKE</sequence>
<dbReference type="WBParaSite" id="RSKR_0000314500.1">
    <property type="protein sequence ID" value="RSKR_0000314500.1"/>
    <property type="gene ID" value="RSKR_0000314500"/>
</dbReference>
<evidence type="ECO:0000313" key="1">
    <source>
        <dbReference type="Proteomes" id="UP000095286"/>
    </source>
</evidence>
<organism evidence="1 2">
    <name type="scientific">Rhabditophanes sp. KR3021</name>
    <dbReference type="NCBI Taxonomy" id="114890"/>
    <lineage>
        <taxon>Eukaryota</taxon>
        <taxon>Metazoa</taxon>
        <taxon>Ecdysozoa</taxon>
        <taxon>Nematoda</taxon>
        <taxon>Chromadorea</taxon>
        <taxon>Rhabditida</taxon>
        <taxon>Tylenchina</taxon>
        <taxon>Panagrolaimomorpha</taxon>
        <taxon>Strongyloidoidea</taxon>
        <taxon>Alloionematidae</taxon>
        <taxon>Rhabditophanes</taxon>
    </lineage>
</organism>
<accession>A0AC35TQ83</accession>
<protein>
    <submittedName>
        <fullName evidence="2">RING-type domain-containing protein</fullName>
    </submittedName>
</protein>